<dbReference type="SUPFAM" id="SSF53067">
    <property type="entry name" value="Actin-like ATPase domain"/>
    <property type="match status" value="2"/>
</dbReference>
<dbReference type="InterPro" id="IPR013126">
    <property type="entry name" value="Hsp_70_fam"/>
</dbReference>
<dbReference type="InterPro" id="IPR043129">
    <property type="entry name" value="ATPase_NBD"/>
</dbReference>
<evidence type="ECO:0000313" key="9">
    <source>
        <dbReference type="Proteomes" id="UP001597068"/>
    </source>
</evidence>
<evidence type="ECO:0000256" key="7">
    <source>
        <dbReference type="SAM" id="Phobius"/>
    </source>
</evidence>
<keyword evidence="3" id="KW-0067">ATP-binding</keyword>
<dbReference type="EMBL" id="JBHTIL010000001">
    <property type="protein sequence ID" value="MFD0925790.1"/>
    <property type="molecule type" value="Genomic_DNA"/>
</dbReference>
<dbReference type="PANTHER" id="PTHR42749">
    <property type="entry name" value="CELL SHAPE-DETERMINING PROTEIN MREB"/>
    <property type="match status" value="1"/>
</dbReference>
<evidence type="ECO:0000313" key="8">
    <source>
        <dbReference type="EMBL" id="MFD0925790.1"/>
    </source>
</evidence>
<keyword evidence="2" id="KW-0547">Nucleotide-binding</keyword>
<dbReference type="Gene3D" id="3.30.420.40">
    <property type="match status" value="2"/>
</dbReference>
<comment type="caution">
    <text evidence="8">The sequence shown here is derived from an EMBL/GenBank/DDBJ whole genome shotgun (WGS) entry which is preliminary data.</text>
</comment>
<feature type="region of interest" description="Disordered" evidence="6">
    <location>
        <begin position="420"/>
        <end position="441"/>
    </location>
</feature>
<evidence type="ECO:0000256" key="3">
    <source>
        <dbReference type="ARBA" id="ARBA00022840"/>
    </source>
</evidence>
<evidence type="ECO:0000256" key="4">
    <source>
        <dbReference type="ARBA" id="ARBA00023016"/>
    </source>
</evidence>
<dbReference type="Gene3D" id="3.90.640.10">
    <property type="entry name" value="Actin, Chain A, domain 4"/>
    <property type="match status" value="1"/>
</dbReference>
<keyword evidence="7" id="KW-0472">Membrane</keyword>
<keyword evidence="9" id="KW-1185">Reference proteome</keyword>
<accession>A0ABW3GA70</accession>
<evidence type="ECO:0000256" key="2">
    <source>
        <dbReference type="ARBA" id="ARBA00022741"/>
    </source>
</evidence>
<reference evidence="9" key="1">
    <citation type="journal article" date="2019" name="Int. J. Syst. Evol. Microbiol.">
        <title>The Global Catalogue of Microorganisms (GCM) 10K type strain sequencing project: providing services to taxonomists for standard genome sequencing and annotation.</title>
        <authorList>
            <consortium name="The Broad Institute Genomics Platform"/>
            <consortium name="The Broad Institute Genome Sequencing Center for Infectious Disease"/>
            <person name="Wu L."/>
            <person name="Ma J."/>
        </authorList>
    </citation>
    <scope>NUCLEOTIDE SEQUENCE [LARGE SCALE GENOMIC DNA]</scope>
    <source>
        <strain evidence="9">CCUG 50873</strain>
    </source>
</reference>
<keyword evidence="5" id="KW-0143">Chaperone</keyword>
<sequence>MSTGNWLLSVDFGTSNTAAAHSAAVSGATETLPLSHTSNVMPSGVFVAGPDRIAVGDHALDEAQRFPAGFLPAPKRLVGQGSVSVNGVDLPTWQPVAAIFRTVFSRAAAVHAGQMPERLVLTHPEAWSPAQVDVLRQAAAAAGMDPAATVTVSEPRAAAAHYARGNRVPPGGRIAVFDFGGGTLDVAVLGTDTDGGFEVVAARGDNALGGKTLDATVRSWVIEQLDARDPDLSTALRSPVARRALDESIRRAKEFLSEAPSATISVSGDGVAETLQITRDEFEELIADPVAAAVRLARAVFDDAGVSAENPLSAIFLTGGTSRVPLVQRALQDLGPVATLDDPKTVVARGAIAAVTTAGRQPSMPAAGDLLTRWDTAPTPAARADDQPQRRGRRPLIAAGVAAVLVVAAVVTAVVLTRGGSDENPSAGGASPSAAASSSVASATTAEQVQAALPDRLRGSLRGCTQSSAMVGSPFAITCSIDSSSGLVTGLLDSRARIILAVDDGNARRDVVRIRQGAGASADDVLVENTARTAAATISQDPGSSATIMYAGSANGIRMFLTGVLGATEGKTFLTRSELIQ</sequence>
<keyword evidence="7" id="KW-0812">Transmembrane</keyword>
<dbReference type="Proteomes" id="UP001597068">
    <property type="component" value="Unassembled WGS sequence"/>
</dbReference>
<evidence type="ECO:0000256" key="6">
    <source>
        <dbReference type="SAM" id="MobiDB-lite"/>
    </source>
</evidence>
<dbReference type="InterPro" id="IPR018181">
    <property type="entry name" value="Heat_shock_70_CS"/>
</dbReference>
<name>A0ABW3GA70_9NOCA</name>
<proteinExistence type="inferred from homology"/>
<dbReference type="RefSeq" id="WP_253646289.1">
    <property type="nucleotide sequence ID" value="NZ_BAAAMO010000002.1"/>
</dbReference>
<feature type="compositionally biased region" description="Low complexity" evidence="6">
    <location>
        <begin position="425"/>
        <end position="441"/>
    </location>
</feature>
<keyword evidence="7" id="KW-1133">Transmembrane helix</keyword>
<dbReference type="PANTHER" id="PTHR42749:SF1">
    <property type="entry name" value="CELL SHAPE-DETERMINING PROTEIN MREB"/>
    <property type="match status" value="1"/>
</dbReference>
<feature type="transmembrane region" description="Helical" evidence="7">
    <location>
        <begin position="396"/>
        <end position="416"/>
    </location>
</feature>
<organism evidence="8 9">
    <name type="scientific">Williamsia deligens</name>
    <dbReference type="NCBI Taxonomy" id="321325"/>
    <lineage>
        <taxon>Bacteria</taxon>
        <taxon>Bacillati</taxon>
        <taxon>Actinomycetota</taxon>
        <taxon>Actinomycetes</taxon>
        <taxon>Mycobacteriales</taxon>
        <taxon>Nocardiaceae</taxon>
        <taxon>Williamsia</taxon>
    </lineage>
</organism>
<comment type="similarity">
    <text evidence="1">Belongs to the heat shock protein 70 family.</text>
</comment>
<dbReference type="PRINTS" id="PR00301">
    <property type="entry name" value="HEATSHOCK70"/>
</dbReference>
<dbReference type="Pfam" id="PF00012">
    <property type="entry name" value="HSP70"/>
    <property type="match status" value="1"/>
</dbReference>
<dbReference type="PROSITE" id="PS01036">
    <property type="entry name" value="HSP70_3"/>
    <property type="match status" value="1"/>
</dbReference>
<evidence type="ECO:0000256" key="5">
    <source>
        <dbReference type="ARBA" id="ARBA00023186"/>
    </source>
</evidence>
<gene>
    <name evidence="8" type="ORF">ACFQ04_08575</name>
</gene>
<keyword evidence="4" id="KW-0346">Stress response</keyword>
<protein>
    <submittedName>
        <fullName evidence="8">Hsp70 family protein</fullName>
    </submittedName>
</protein>
<evidence type="ECO:0000256" key="1">
    <source>
        <dbReference type="ARBA" id="ARBA00007381"/>
    </source>
</evidence>